<reference evidence="1 2" key="1">
    <citation type="journal article" date="2019" name="Int. J. Syst. Evol. Microbiol.">
        <title>The Global Catalogue of Microorganisms (GCM) 10K type strain sequencing project: providing services to taxonomists for standard genome sequencing and annotation.</title>
        <authorList>
            <consortium name="The Broad Institute Genomics Platform"/>
            <consortium name="The Broad Institute Genome Sequencing Center for Infectious Disease"/>
            <person name="Wu L."/>
            <person name="Ma J."/>
        </authorList>
    </citation>
    <scope>NUCLEOTIDE SEQUENCE [LARGE SCALE GENOMIC DNA]</scope>
    <source>
        <strain evidence="1 2">JCM 15503</strain>
    </source>
</reference>
<protein>
    <submittedName>
        <fullName evidence="1">Uncharacterized protein</fullName>
    </submittedName>
</protein>
<comment type="caution">
    <text evidence="1">The sequence shown here is derived from an EMBL/GenBank/DDBJ whole genome shotgun (WGS) entry which is preliminary data.</text>
</comment>
<organism evidence="1 2">
    <name type="scientific">Ideonella azotifigens</name>
    <dbReference type="NCBI Taxonomy" id="513160"/>
    <lineage>
        <taxon>Bacteria</taxon>
        <taxon>Pseudomonadati</taxon>
        <taxon>Pseudomonadota</taxon>
        <taxon>Betaproteobacteria</taxon>
        <taxon>Burkholderiales</taxon>
        <taxon>Sphaerotilaceae</taxon>
        <taxon>Ideonella</taxon>
    </lineage>
</organism>
<evidence type="ECO:0000313" key="1">
    <source>
        <dbReference type="EMBL" id="GAA0766858.1"/>
    </source>
</evidence>
<accession>A0ABN1KHA9</accession>
<dbReference type="EMBL" id="BAAAEW010000045">
    <property type="protein sequence ID" value="GAA0766858.1"/>
    <property type="molecule type" value="Genomic_DNA"/>
</dbReference>
<dbReference type="Proteomes" id="UP001500279">
    <property type="component" value="Unassembled WGS sequence"/>
</dbReference>
<name>A0ABN1KHA9_9BURK</name>
<proteinExistence type="predicted"/>
<keyword evidence="2" id="KW-1185">Reference proteome</keyword>
<evidence type="ECO:0000313" key="2">
    <source>
        <dbReference type="Proteomes" id="UP001500279"/>
    </source>
</evidence>
<gene>
    <name evidence="1" type="ORF">GCM10009107_55260</name>
</gene>
<sequence length="334" mass="35755">MAGALNRVRPAKALLLQSFTAWWARALRRAGHRCYADLMSLSFTRLQARFGVALLLASVPALATAQDAAAACGAATRKLPERAVSAPGANGFAAGLAGLDDHGRDRAIRDELLRGNLPGFLRHALPATLDARLPGGRTLKLTLCVLSDYLSVGSDDDHLRVPLSLDSALAVATRFGFTLPTTRMVDLIYRQAAVHLVPQPLPAGDRMRSLAYTRQHDALVEQQRNALGFAPDVLTAGHKKDLVLSARLWAQPERVAIYGWRRPDGQPIQPLSTVHGARYADYSHGVRLVSQTVFVDGRAMSIFDVLADSQLAAALSDEGPLPNAAGLLAAAAAR</sequence>